<dbReference type="RefSeq" id="XP_062778437.1">
    <property type="nucleotide sequence ID" value="XM_062922386.1"/>
</dbReference>
<proteinExistence type="predicted"/>
<dbReference type="GeneID" id="87942730"/>
<dbReference type="Proteomes" id="UP001322277">
    <property type="component" value="Chromosome 4"/>
</dbReference>
<name>A0AAX4ICU8_9PEZI</name>
<accession>A0AAX4ICU8</accession>
<protein>
    <submittedName>
        <fullName evidence="1">Uncharacterized protein</fullName>
    </submittedName>
</protein>
<dbReference type="EMBL" id="CP137308">
    <property type="protein sequence ID" value="WQF81213.1"/>
    <property type="molecule type" value="Genomic_DNA"/>
</dbReference>
<organism evidence="1 2">
    <name type="scientific">Colletotrichum destructivum</name>
    <dbReference type="NCBI Taxonomy" id="34406"/>
    <lineage>
        <taxon>Eukaryota</taxon>
        <taxon>Fungi</taxon>
        <taxon>Dikarya</taxon>
        <taxon>Ascomycota</taxon>
        <taxon>Pezizomycotina</taxon>
        <taxon>Sordariomycetes</taxon>
        <taxon>Hypocreomycetidae</taxon>
        <taxon>Glomerellales</taxon>
        <taxon>Glomerellaceae</taxon>
        <taxon>Colletotrichum</taxon>
        <taxon>Colletotrichum destructivum species complex</taxon>
    </lineage>
</organism>
<evidence type="ECO:0000313" key="1">
    <source>
        <dbReference type="EMBL" id="WQF81213.1"/>
    </source>
</evidence>
<dbReference type="KEGG" id="cdet:87942730"/>
<gene>
    <name evidence="1" type="ORF">CDEST_06227</name>
</gene>
<dbReference type="AlphaFoldDB" id="A0AAX4ICU8"/>
<sequence>MLLLAAATNRVPPRGVGRVAVKAKRTSVFRGTLLKKTDDSLHRQRQRGHWHAMPVGICMLDEEAVAHILGASDTSKHTRRATEQGLGSERIAPAGVFVPEGPAALKSSPWQVPCTEYSVSVRWYSVQTGASPWARAWSEAWALSAFLLLPRLAQSSLARH</sequence>
<reference evidence="2" key="1">
    <citation type="journal article" date="2023" name="bioRxiv">
        <title>Complete genome of the Medicago anthracnose fungus, Colletotrichum destructivum, reveals a mini-chromosome-like region within a core chromosome.</title>
        <authorList>
            <person name="Lapalu N."/>
            <person name="Simon A."/>
            <person name="Lu A."/>
            <person name="Plaumann P.-L."/>
            <person name="Amselem J."/>
            <person name="Pigne S."/>
            <person name="Auger A."/>
            <person name="Koch C."/>
            <person name="Dallery J.-F."/>
            <person name="O'Connell R.J."/>
        </authorList>
    </citation>
    <scope>NUCLEOTIDE SEQUENCE [LARGE SCALE GENOMIC DNA]</scope>
    <source>
        <strain evidence="2">CBS 520.97</strain>
    </source>
</reference>
<keyword evidence="2" id="KW-1185">Reference proteome</keyword>
<evidence type="ECO:0000313" key="2">
    <source>
        <dbReference type="Proteomes" id="UP001322277"/>
    </source>
</evidence>